<gene>
    <name evidence="3" type="ORF">HHA01_15780</name>
</gene>
<sequence length="96" mass="9920">MKTTLMTATLLLTALPLAAQAGQASERTQQLNEPLAAISQHAASAQVEADVESDLVAGGGSAAMAQARAELRAKQQHQTDIAVSNDPLQPAREATT</sequence>
<evidence type="ECO:0000256" key="2">
    <source>
        <dbReference type="SAM" id="SignalP"/>
    </source>
</evidence>
<keyword evidence="2" id="KW-0732">Signal</keyword>
<evidence type="ECO:0000256" key="1">
    <source>
        <dbReference type="SAM" id="MobiDB-lite"/>
    </source>
</evidence>
<dbReference type="RefSeq" id="WP_141319501.1">
    <property type="nucleotide sequence ID" value="NZ_BJOC01000021.1"/>
</dbReference>
<name>A0A4Y4F664_9GAMM</name>
<evidence type="ECO:0000313" key="3">
    <source>
        <dbReference type="EMBL" id="GED22601.1"/>
    </source>
</evidence>
<dbReference type="AlphaFoldDB" id="A0A4Y4F664"/>
<dbReference type="OrthoDB" id="6174034at2"/>
<dbReference type="Proteomes" id="UP000319812">
    <property type="component" value="Unassembled WGS sequence"/>
</dbReference>
<dbReference type="EMBL" id="BJOC01000021">
    <property type="protein sequence ID" value="GED22601.1"/>
    <property type="molecule type" value="Genomic_DNA"/>
</dbReference>
<feature type="region of interest" description="Disordered" evidence="1">
    <location>
        <begin position="68"/>
        <end position="96"/>
    </location>
</feature>
<evidence type="ECO:0008006" key="5">
    <source>
        <dbReference type="Google" id="ProtNLM"/>
    </source>
</evidence>
<feature type="chain" id="PRO_5021435679" description="DUF4148 domain-containing protein" evidence="2">
    <location>
        <begin position="22"/>
        <end position="96"/>
    </location>
</feature>
<accession>A0A4Y4F664</accession>
<comment type="caution">
    <text evidence="3">The sequence shown here is derived from an EMBL/GenBank/DDBJ whole genome shotgun (WGS) entry which is preliminary data.</text>
</comment>
<protein>
    <recommendedName>
        <fullName evidence="5">DUF4148 domain-containing protein</fullName>
    </recommendedName>
</protein>
<organism evidence="3 4">
    <name type="scientific">Halomonas halmophila</name>
    <dbReference type="NCBI Taxonomy" id="252"/>
    <lineage>
        <taxon>Bacteria</taxon>
        <taxon>Pseudomonadati</taxon>
        <taxon>Pseudomonadota</taxon>
        <taxon>Gammaproteobacteria</taxon>
        <taxon>Oceanospirillales</taxon>
        <taxon>Halomonadaceae</taxon>
        <taxon>Halomonas</taxon>
    </lineage>
</organism>
<evidence type="ECO:0000313" key="4">
    <source>
        <dbReference type="Proteomes" id="UP000319812"/>
    </source>
</evidence>
<reference evidence="3 4" key="1">
    <citation type="submission" date="2019-06" db="EMBL/GenBank/DDBJ databases">
        <title>Whole genome shotgun sequence of Halomonas halmophila NBRC 15537.</title>
        <authorList>
            <person name="Hosoyama A."/>
            <person name="Uohara A."/>
            <person name="Ohji S."/>
            <person name="Ichikawa N."/>
        </authorList>
    </citation>
    <scope>NUCLEOTIDE SEQUENCE [LARGE SCALE GENOMIC DNA]</scope>
    <source>
        <strain evidence="3 4">NBRC 15537</strain>
    </source>
</reference>
<proteinExistence type="predicted"/>
<keyword evidence="4" id="KW-1185">Reference proteome</keyword>
<feature type="signal peptide" evidence="2">
    <location>
        <begin position="1"/>
        <end position="21"/>
    </location>
</feature>